<evidence type="ECO:0000256" key="5">
    <source>
        <dbReference type="ARBA" id="ARBA00022839"/>
    </source>
</evidence>
<evidence type="ECO:0000256" key="4">
    <source>
        <dbReference type="ARBA" id="ARBA00022801"/>
    </source>
</evidence>
<dbReference type="GO" id="GO:0006139">
    <property type="term" value="P:nucleobase-containing compound metabolic process"/>
    <property type="evidence" value="ECO:0007669"/>
    <property type="project" value="InterPro"/>
</dbReference>
<dbReference type="CDD" id="cd06141">
    <property type="entry name" value="WRN_exo"/>
    <property type="match status" value="1"/>
</dbReference>
<accession>A0A1Y2FPQ5</accession>
<comment type="caution">
    <text evidence="13">The sequence shown here is derived from an EMBL/GenBank/DDBJ whole genome shotgun (WGS) entry which is preliminary data.</text>
</comment>
<evidence type="ECO:0000313" key="14">
    <source>
        <dbReference type="Proteomes" id="UP000193685"/>
    </source>
</evidence>
<dbReference type="EMBL" id="MCFI01000004">
    <property type="protein sequence ID" value="ORY85587.1"/>
    <property type="molecule type" value="Genomic_DNA"/>
</dbReference>
<feature type="domain" description="DUF6729" evidence="12">
    <location>
        <begin position="119"/>
        <end position="307"/>
    </location>
</feature>
<dbReference type="STRING" id="56484.A0A1Y2FPQ5"/>
<dbReference type="GO" id="GO:0003676">
    <property type="term" value="F:nucleic acid binding"/>
    <property type="evidence" value="ECO:0007669"/>
    <property type="project" value="InterPro"/>
</dbReference>
<evidence type="ECO:0000256" key="9">
    <source>
        <dbReference type="ARBA" id="ARBA00042761"/>
    </source>
</evidence>
<evidence type="ECO:0000313" key="13">
    <source>
        <dbReference type="EMBL" id="ORY85587.1"/>
    </source>
</evidence>
<feature type="region of interest" description="Disordered" evidence="10">
    <location>
        <begin position="1"/>
        <end position="96"/>
    </location>
</feature>
<evidence type="ECO:0000256" key="6">
    <source>
        <dbReference type="ARBA" id="ARBA00022842"/>
    </source>
</evidence>
<dbReference type="OrthoDB" id="1920326at2759"/>
<evidence type="ECO:0000256" key="10">
    <source>
        <dbReference type="SAM" id="MobiDB-lite"/>
    </source>
</evidence>
<evidence type="ECO:0000259" key="11">
    <source>
        <dbReference type="Pfam" id="PF01612"/>
    </source>
</evidence>
<keyword evidence="6" id="KW-0460">Magnesium</keyword>
<evidence type="ECO:0000256" key="8">
    <source>
        <dbReference type="ARBA" id="ARBA00040531"/>
    </source>
</evidence>
<dbReference type="InterPro" id="IPR002562">
    <property type="entry name" value="3'-5'_exonuclease_dom"/>
</dbReference>
<dbReference type="GeneID" id="63783169"/>
<keyword evidence="14" id="KW-1185">Reference proteome</keyword>
<gene>
    <name evidence="13" type="ORF">BCR37DRAFT_243239</name>
</gene>
<keyword evidence="4" id="KW-0378">Hydrolase</keyword>
<dbReference type="Pfam" id="PF01612">
    <property type="entry name" value="DNA_pol_A_exo1"/>
    <property type="match status" value="1"/>
</dbReference>
<proteinExistence type="predicted"/>
<dbReference type="InterPro" id="IPR051132">
    <property type="entry name" value="3-5_Exonuclease_domain"/>
</dbReference>
<feature type="domain" description="3'-5' exonuclease" evidence="11">
    <location>
        <begin position="500"/>
        <end position="664"/>
    </location>
</feature>
<dbReference type="GO" id="GO:0046872">
    <property type="term" value="F:metal ion binding"/>
    <property type="evidence" value="ECO:0007669"/>
    <property type="project" value="UniProtKB-KW"/>
</dbReference>
<dbReference type="Proteomes" id="UP000193685">
    <property type="component" value="Unassembled WGS sequence"/>
</dbReference>
<keyword evidence="7" id="KW-0539">Nucleus</keyword>
<dbReference type="OMA" id="ICKHIAK"/>
<evidence type="ECO:0000256" key="2">
    <source>
        <dbReference type="ARBA" id="ARBA00022722"/>
    </source>
</evidence>
<dbReference type="Gene3D" id="3.30.420.10">
    <property type="entry name" value="Ribonuclease H-like superfamily/Ribonuclease H"/>
    <property type="match status" value="1"/>
</dbReference>
<dbReference type="SUPFAM" id="SSF53098">
    <property type="entry name" value="Ribonuclease H-like"/>
    <property type="match status" value="1"/>
</dbReference>
<name>A0A1Y2FPQ5_PROLT</name>
<evidence type="ECO:0000256" key="3">
    <source>
        <dbReference type="ARBA" id="ARBA00022723"/>
    </source>
</evidence>
<evidence type="ECO:0000259" key="12">
    <source>
        <dbReference type="Pfam" id="PF20499"/>
    </source>
</evidence>
<dbReference type="GO" id="GO:0005634">
    <property type="term" value="C:nucleus"/>
    <property type="evidence" value="ECO:0007669"/>
    <property type="project" value="UniProtKB-SubCell"/>
</dbReference>
<dbReference type="Pfam" id="PF20499">
    <property type="entry name" value="DUF6729"/>
    <property type="match status" value="1"/>
</dbReference>
<dbReference type="RefSeq" id="XP_040727069.1">
    <property type="nucleotide sequence ID" value="XM_040866570.1"/>
</dbReference>
<comment type="subcellular location">
    <subcellularLocation>
        <location evidence="1">Nucleus</location>
    </subcellularLocation>
</comment>
<organism evidence="13 14">
    <name type="scientific">Protomyces lactucae-debilis</name>
    <dbReference type="NCBI Taxonomy" id="2754530"/>
    <lineage>
        <taxon>Eukaryota</taxon>
        <taxon>Fungi</taxon>
        <taxon>Dikarya</taxon>
        <taxon>Ascomycota</taxon>
        <taxon>Taphrinomycotina</taxon>
        <taxon>Taphrinomycetes</taxon>
        <taxon>Taphrinales</taxon>
        <taxon>Protomycetaceae</taxon>
        <taxon>Protomyces</taxon>
    </lineage>
</organism>
<dbReference type="InterPro" id="IPR046616">
    <property type="entry name" value="DUF6729"/>
</dbReference>
<keyword evidence="2" id="KW-0540">Nuclease</keyword>
<dbReference type="InterPro" id="IPR036397">
    <property type="entry name" value="RNaseH_sf"/>
</dbReference>
<evidence type="ECO:0000256" key="1">
    <source>
        <dbReference type="ARBA" id="ARBA00004123"/>
    </source>
</evidence>
<reference evidence="13 14" key="1">
    <citation type="submission" date="2016-07" db="EMBL/GenBank/DDBJ databases">
        <title>Pervasive Adenine N6-methylation of Active Genes in Fungi.</title>
        <authorList>
            <consortium name="DOE Joint Genome Institute"/>
            <person name="Mondo S.J."/>
            <person name="Dannebaum R.O."/>
            <person name="Kuo R.C."/>
            <person name="Labutti K."/>
            <person name="Haridas S."/>
            <person name="Kuo A."/>
            <person name="Salamov A."/>
            <person name="Ahrendt S.R."/>
            <person name="Lipzen A."/>
            <person name="Sullivan W."/>
            <person name="Andreopoulos W.B."/>
            <person name="Clum A."/>
            <person name="Lindquist E."/>
            <person name="Daum C."/>
            <person name="Ramamoorthy G.K."/>
            <person name="Gryganskyi A."/>
            <person name="Culley D."/>
            <person name="Magnuson J.K."/>
            <person name="James T.Y."/>
            <person name="O'Malley M.A."/>
            <person name="Stajich J.E."/>
            <person name="Spatafora J.W."/>
            <person name="Visel A."/>
            <person name="Grigoriev I.V."/>
        </authorList>
    </citation>
    <scope>NUCLEOTIDE SEQUENCE [LARGE SCALE GENOMIC DNA]</scope>
    <source>
        <strain evidence="13 14">12-1054</strain>
    </source>
</reference>
<protein>
    <recommendedName>
        <fullName evidence="8">3'-5' exonuclease</fullName>
    </recommendedName>
    <alternativeName>
        <fullName evidence="9">Werner Syndrome-like exonuclease</fullName>
    </alternativeName>
</protein>
<dbReference type="PANTHER" id="PTHR13620">
    <property type="entry name" value="3-5 EXONUCLEASE"/>
    <property type="match status" value="1"/>
</dbReference>
<sequence length="1446" mass="161489">MPATMTGVHPAIQAAAAEDEDDASMANSDDSALEGVAHNTSSADISPDGNDRPPGPANDLSGVQSDIYPDQVPSDGINNDDPNTEPIPTEESDGNSAEVELINEIRAKIQNKRIKLYEGGLSPWIHPPDPQSHLVDNPNDVNVLFHPSVFVWHPALWSRTGNSTGKIDEEGRLPCPRCQVGLRFKGWCNSPTARRIHDDGRHFLLMAYRYCCKNSFCSLETISASDTELLESLPYGLQVTFPAILTHRSGISKTLFERFQDTVANGSGPDPFRQMLNNSAMRKFQALNAIYLSNIKEFLSRKQTDIRTSFNADMPKSADKFRSFGEFNDPLRYNGLVPSVHWLTDLFTKEMTRQKPKLDKRTSMLSGTNFGHDATYKGAMRLCAPDGTMIMVGVWTIVNEYNEVLGHLLTPTNGVDNLVAVLKAIESDLNYYHGQGFVVCYTDNPKHDRKMMQASIKSLVAGVEPVAQYEAPLETAKLTYGVKVLAKEAEIDEAILKNILEDANDAAKSGKEIVVGLDAEWDSGPSAGRGIDIIQIAYNESVHVLRVSKFTKDNGGQLPRSLIMLLEHPSVRKTGCCVQGDLTRINKAFGLSCVGALELGSVIVQRGFADKAQGSLTKFTEVVLGKHLPKPEVRTGKWSAENLTNEQAEYAALDAQISLQIYHEATRHPSDGMLTSQAKPNDLVTLFTNDGTREVAQGRLAAEDQKMKKRKNASNSVVVIVDKILVESLIPGSWLDQIVPATTIEGQQLILRRYCVRPRRLPGSHRKDSVQTEPVAEHYKPFQPSFFPLQTTIDELDDEHMVETTVDDELEEDSLGEIDVLLGALQAGDLSVDHNARAAFADVAAQIETQPDTLVSSSDALLSASHAGIVEASAERQGTVPRLYSRVLDDSFHFMNRVKWPKKHMLHAAFRREFSNAIFAINSEDKALVEAFLSREGNTWEDACRYKPKWIRRHVRRFIPEPNVLYIRVKALFDYVAGIECAATKKPFITPDMLKDVANLLESIKAGHLSDPPGVCLHHQSGSSQGLPIWRSVRGTSRNEVFHRSTNQRNSIIHGSYQYGVSWMTLQRSRYNLRVGMRWRHGICWKGGYNFELLDQLKMLHIELGIPVPEVLRHWVVVDEYADRDSRYLDQRFGVARLSPELCTSHGFEPYAKDEQVHGYLASQFGTKFAVAPVTTKAERDLCRLALDEWQRSSGRLNILPSAEGYMHITRAVNKKADGQIMQYKLVDHVRKFFESDEKKRMNDTMTNFLHSSAMRRIAAGYQARLSTETRYITSSDPIVRNLGPTRPPEQPVRLMNFAAPAPAPRPVDPSAPEIFIQKGKHSSDVRRVCKSCSLKTCGALKAVHCVLHPSSLSRAERSVRSGKLKPDILRLWNCWHVLQYERKRNAGLTLPSACTTNRIKLLDKLHSGMGSRSSKLLGFLQSDANLIQDVLKAYIEERIVYNPFV</sequence>
<evidence type="ECO:0000256" key="7">
    <source>
        <dbReference type="ARBA" id="ARBA00023242"/>
    </source>
</evidence>
<keyword evidence="3" id="KW-0479">Metal-binding</keyword>
<dbReference type="GO" id="GO:0008408">
    <property type="term" value="F:3'-5' exonuclease activity"/>
    <property type="evidence" value="ECO:0007669"/>
    <property type="project" value="InterPro"/>
</dbReference>
<dbReference type="InterPro" id="IPR012337">
    <property type="entry name" value="RNaseH-like_sf"/>
</dbReference>
<dbReference type="PANTHER" id="PTHR13620:SF109">
    <property type="entry name" value="3'-5' EXONUCLEASE"/>
    <property type="match status" value="1"/>
</dbReference>
<keyword evidence="5" id="KW-0269">Exonuclease</keyword>